<evidence type="ECO:0000259" key="8">
    <source>
        <dbReference type="Pfam" id="PF00535"/>
    </source>
</evidence>
<keyword evidence="7" id="KW-0175">Coiled coil</keyword>
<protein>
    <submittedName>
        <fullName evidence="9">Glycosyltransferase</fullName>
    </submittedName>
</protein>
<organism evidence="9 10">
    <name type="scientific">Thermobifida alba</name>
    <name type="common">Thermomonospora alba</name>
    <dbReference type="NCBI Taxonomy" id="53522"/>
    <lineage>
        <taxon>Bacteria</taxon>
        <taxon>Bacillati</taxon>
        <taxon>Actinomycetota</taxon>
        <taxon>Actinomycetes</taxon>
        <taxon>Streptosporangiales</taxon>
        <taxon>Nocardiopsidaceae</taxon>
        <taxon>Thermobifida</taxon>
    </lineage>
</organism>
<evidence type="ECO:0000256" key="5">
    <source>
        <dbReference type="ARBA" id="ARBA00022944"/>
    </source>
</evidence>
<dbReference type="PANTHER" id="PTHR37316:SF3">
    <property type="entry name" value="TEICHOIC ACID GLYCEROL-PHOSPHATE TRANSFERASE"/>
    <property type="match status" value="1"/>
</dbReference>
<evidence type="ECO:0000313" key="9">
    <source>
        <dbReference type="EMBL" id="UPT21403.1"/>
    </source>
</evidence>
<dbReference type="SUPFAM" id="SSF53756">
    <property type="entry name" value="UDP-Glycosyltransferase/glycogen phosphorylase"/>
    <property type="match status" value="1"/>
</dbReference>
<dbReference type="SUPFAM" id="SSF53448">
    <property type="entry name" value="Nucleotide-diphospho-sugar transferases"/>
    <property type="match status" value="1"/>
</dbReference>
<dbReference type="InterPro" id="IPR007554">
    <property type="entry name" value="Glycerophosphate_synth"/>
</dbReference>
<comment type="subcellular location">
    <subcellularLocation>
        <location evidence="1">Cell membrane</location>
        <topology evidence="1">Peripheral membrane protein</topology>
    </subcellularLocation>
</comment>
<sequence>MVEVSVVVIVYNDQDRLPTAVRSVLEQTMRGVEAVIVDDHSTDRSFAVARQLAARHPDRVRAFRLPRNSGGCGQPRNHGVERAAGRYVMFLDSDDELDRDACRNLVRAAETTGADLVSGLCVRVRTTRRGREEKPWYRWIYRNTRVLDSITDDPEPLVWDTLATNKCYRRSFLLEHRLRFPTGVAYEDLLFAARAYLAARRIALIPNTVYRWHVRQDPHSRSITQRRDEIGNLADRLAMHRRIDTLLAERGLHEIRLAKDVKFLKHDLLLHLRDLPLRDEGYRRALTGLAGNYVAGFPAEAYRRLPPLQAVCAYLFSRGDADALPPAVDALVNSHKTAVPLVEREGRVYWSADHLDDPLGRELLDVTDLGHHTRPLGRLAPRNALTGQSVQGGRMRLAGRVVNPLGRIPAASRLRGRLELTARRAGPRTHYFPLRRLVHHGDHLAWTAELDLGAAFHPIGVVDDVWDLRLVLDVDGTRLPTRLTVDGPGLDLTPLPVRPLLPGPAADRVVAEVSARGHLALRVTASTTAQRRLRAALTAAASGPVGQRGRALLAAARRAPRTLASERNKRWLYHTVLCRLPQRRGLAVFESHLGRRYADSPRAVYEELRRRDTAITAVWSYDRSPDGFPRDAVLVRRWSLRYLLALARAEFWIDNQGFPSGLRKPAHTTYVQTWHGSALKRMGFDEAGVQLRSREERARLRADLDRFDAFCVRSPHDVDTLVRAFRLDPAVALPVGYPRNDALVRQRRREERTGRREHPVIAAAPHLPDGRAVLLYAPTFRGRPRRRRTRVRPLFDLAAFAREFGDQYVLLVRAHYLERMAVPPSAAGTVVDVSAEHDTTPLLAAADGLITDYSSVMFDYVLLDRPMVYYVPDHDDYVRTRGTYVDLAGTAPGPLARTEEELFAAIRELKTAEADYAEARRAFAARFATHDTGTAARAVVDRFLDPGARG</sequence>
<dbReference type="InterPro" id="IPR043148">
    <property type="entry name" value="TagF_C"/>
</dbReference>
<keyword evidence="5" id="KW-0777">Teichoic acid biosynthesis</keyword>
<feature type="domain" description="Glycosyltransferase 2-like" evidence="8">
    <location>
        <begin position="5"/>
        <end position="149"/>
    </location>
</feature>
<evidence type="ECO:0000256" key="2">
    <source>
        <dbReference type="ARBA" id="ARBA00010488"/>
    </source>
</evidence>
<evidence type="ECO:0000256" key="6">
    <source>
        <dbReference type="ARBA" id="ARBA00023136"/>
    </source>
</evidence>
<keyword evidence="4" id="KW-0808">Transferase</keyword>
<dbReference type="EMBL" id="CP051627">
    <property type="protein sequence ID" value="UPT21403.1"/>
    <property type="molecule type" value="Genomic_DNA"/>
</dbReference>
<accession>A0ABY4L142</accession>
<keyword evidence="10" id="KW-1185">Reference proteome</keyword>
<dbReference type="Gene3D" id="3.40.50.12580">
    <property type="match status" value="1"/>
</dbReference>
<evidence type="ECO:0000256" key="7">
    <source>
        <dbReference type="SAM" id="Coils"/>
    </source>
</evidence>
<evidence type="ECO:0000256" key="3">
    <source>
        <dbReference type="ARBA" id="ARBA00022475"/>
    </source>
</evidence>
<gene>
    <name evidence="9" type="ORF">FOF52_10905</name>
</gene>
<proteinExistence type="inferred from homology"/>
<evidence type="ECO:0000256" key="1">
    <source>
        <dbReference type="ARBA" id="ARBA00004202"/>
    </source>
</evidence>
<keyword evidence="3" id="KW-1003">Cell membrane</keyword>
<dbReference type="Pfam" id="PF00535">
    <property type="entry name" value="Glycos_transf_2"/>
    <property type="match status" value="1"/>
</dbReference>
<dbReference type="Proteomes" id="UP000832041">
    <property type="component" value="Chromosome"/>
</dbReference>
<keyword evidence="6" id="KW-0472">Membrane</keyword>
<dbReference type="CDD" id="cd00761">
    <property type="entry name" value="Glyco_tranf_GTA_type"/>
    <property type="match status" value="1"/>
</dbReference>
<feature type="coiled-coil region" evidence="7">
    <location>
        <begin position="895"/>
        <end position="922"/>
    </location>
</feature>
<comment type="similarity">
    <text evidence="2">Belongs to the CDP-glycerol glycerophosphotransferase family.</text>
</comment>
<name>A0ABY4L142_THEAE</name>
<dbReference type="PANTHER" id="PTHR37316">
    <property type="entry name" value="TEICHOIC ACID GLYCEROL-PHOSPHATE PRIMASE"/>
    <property type="match status" value="1"/>
</dbReference>
<reference evidence="9 10" key="1">
    <citation type="submission" date="2020-04" db="EMBL/GenBank/DDBJ databases">
        <title>Thermobifida alba genome sequencing and assembly.</title>
        <authorList>
            <person name="Luzics S."/>
            <person name="Horvath B."/>
            <person name="Nagy I."/>
            <person name="Toth A."/>
            <person name="Nagy I."/>
            <person name="Kukolya J."/>
        </authorList>
    </citation>
    <scope>NUCLEOTIDE SEQUENCE [LARGE SCALE GENOMIC DNA]</scope>
    <source>
        <strain evidence="9 10">DSM 43795</strain>
    </source>
</reference>
<dbReference type="Gene3D" id="3.90.550.10">
    <property type="entry name" value="Spore Coat Polysaccharide Biosynthesis Protein SpsA, Chain A"/>
    <property type="match status" value="1"/>
</dbReference>
<evidence type="ECO:0000313" key="10">
    <source>
        <dbReference type="Proteomes" id="UP000832041"/>
    </source>
</evidence>
<dbReference type="RefSeq" id="WP_248589873.1">
    <property type="nucleotide sequence ID" value="NZ_BAABEB010000002.1"/>
</dbReference>
<dbReference type="InterPro" id="IPR043149">
    <property type="entry name" value="TagF_N"/>
</dbReference>
<dbReference type="InterPro" id="IPR001173">
    <property type="entry name" value="Glyco_trans_2-like"/>
</dbReference>
<dbReference type="Gene3D" id="3.40.50.11820">
    <property type="match status" value="1"/>
</dbReference>
<dbReference type="InterPro" id="IPR051612">
    <property type="entry name" value="Teichoic_Acid_Biosynth"/>
</dbReference>
<dbReference type="InterPro" id="IPR029044">
    <property type="entry name" value="Nucleotide-diphossugar_trans"/>
</dbReference>
<evidence type="ECO:0000256" key="4">
    <source>
        <dbReference type="ARBA" id="ARBA00022679"/>
    </source>
</evidence>
<dbReference type="Pfam" id="PF04464">
    <property type="entry name" value="Glyphos_transf"/>
    <property type="match status" value="1"/>
</dbReference>